<evidence type="ECO:0000313" key="3">
    <source>
        <dbReference type="Proteomes" id="UP000299102"/>
    </source>
</evidence>
<feature type="region of interest" description="Disordered" evidence="1">
    <location>
        <begin position="1"/>
        <end position="67"/>
    </location>
</feature>
<gene>
    <name evidence="2" type="ORF">EVAR_43677_1</name>
</gene>
<comment type="caution">
    <text evidence="2">The sequence shown here is derived from an EMBL/GenBank/DDBJ whole genome shotgun (WGS) entry which is preliminary data.</text>
</comment>
<feature type="compositionally biased region" description="Basic and acidic residues" evidence="1">
    <location>
        <begin position="1"/>
        <end position="20"/>
    </location>
</feature>
<dbReference type="Proteomes" id="UP000299102">
    <property type="component" value="Unassembled WGS sequence"/>
</dbReference>
<proteinExistence type="predicted"/>
<evidence type="ECO:0000256" key="1">
    <source>
        <dbReference type="SAM" id="MobiDB-lite"/>
    </source>
</evidence>
<dbReference type="AlphaFoldDB" id="A0A4C1X0P0"/>
<feature type="compositionally biased region" description="Polar residues" evidence="1">
    <location>
        <begin position="21"/>
        <end position="37"/>
    </location>
</feature>
<sequence>MRNERIREKQNEIQNERERNLNSNKVNTRIGNKQNQVRNEDGRLYKDENSLSMQAKPRPKVAVSKHRSYRGHISSAVIGTVRFPSVVSFSGTYQRDPPLIEAQVHTIAHRRGALERRVDGGARPSRQRHVLQNLS</sequence>
<dbReference type="EMBL" id="BGZK01000681">
    <property type="protein sequence ID" value="GBP55887.1"/>
    <property type="molecule type" value="Genomic_DNA"/>
</dbReference>
<accession>A0A4C1X0P0</accession>
<protein>
    <submittedName>
        <fullName evidence="2">Uncharacterized protein</fullName>
    </submittedName>
</protein>
<name>A0A4C1X0P0_EUMVA</name>
<reference evidence="2 3" key="1">
    <citation type="journal article" date="2019" name="Commun. Biol.">
        <title>The bagworm genome reveals a unique fibroin gene that provides high tensile strength.</title>
        <authorList>
            <person name="Kono N."/>
            <person name="Nakamura H."/>
            <person name="Ohtoshi R."/>
            <person name="Tomita M."/>
            <person name="Numata K."/>
            <person name="Arakawa K."/>
        </authorList>
    </citation>
    <scope>NUCLEOTIDE SEQUENCE [LARGE SCALE GENOMIC DNA]</scope>
</reference>
<organism evidence="2 3">
    <name type="scientific">Eumeta variegata</name>
    <name type="common">Bagworm moth</name>
    <name type="synonym">Eumeta japonica</name>
    <dbReference type="NCBI Taxonomy" id="151549"/>
    <lineage>
        <taxon>Eukaryota</taxon>
        <taxon>Metazoa</taxon>
        <taxon>Ecdysozoa</taxon>
        <taxon>Arthropoda</taxon>
        <taxon>Hexapoda</taxon>
        <taxon>Insecta</taxon>
        <taxon>Pterygota</taxon>
        <taxon>Neoptera</taxon>
        <taxon>Endopterygota</taxon>
        <taxon>Lepidoptera</taxon>
        <taxon>Glossata</taxon>
        <taxon>Ditrysia</taxon>
        <taxon>Tineoidea</taxon>
        <taxon>Psychidae</taxon>
        <taxon>Oiketicinae</taxon>
        <taxon>Eumeta</taxon>
    </lineage>
</organism>
<evidence type="ECO:0000313" key="2">
    <source>
        <dbReference type="EMBL" id="GBP55887.1"/>
    </source>
</evidence>
<feature type="compositionally biased region" description="Basic and acidic residues" evidence="1">
    <location>
        <begin position="38"/>
        <end position="49"/>
    </location>
</feature>
<feature type="compositionally biased region" description="Basic residues" evidence="1">
    <location>
        <begin position="57"/>
        <end position="67"/>
    </location>
</feature>
<keyword evidence="3" id="KW-1185">Reference proteome</keyword>